<feature type="region of interest" description="Disordered" evidence="1">
    <location>
        <begin position="219"/>
        <end position="241"/>
    </location>
</feature>
<dbReference type="AlphaFoldDB" id="A0A4Y7Q942"/>
<protein>
    <submittedName>
        <fullName evidence="2">Uncharacterized protein</fullName>
    </submittedName>
</protein>
<dbReference type="VEuPathDB" id="FungiDB:BD410DRAFT_838501"/>
<feature type="compositionally biased region" description="Polar residues" evidence="1">
    <location>
        <begin position="310"/>
        <end position="320"/>
    </location>
</feature>
<accession>A0A4Y7Q942</accession>
<reference evidence="2 3" key="1">
    <citation type="submission" date="2018-06" db="EMBL/GenBank/DDBJ databases">
        <title>A transcriptomic atlas of mushroom development highlights an independent origin of complex multicellularity.</title>
        <authorList>
            <consortium name="DOE Joint Genome Institute"/>
            <person name="Krizsan K."/>
            <person name="Almasi E."/>
            <person name="Merenyi Z."/>
            <person name="Sahu N."/>
            <person name="Viragh M."/>
            <person name="Koszo T."/>
            <person name="Mondo S."/>
            <person name="Kiss B."/>
            <person name="Balint B."/>
            <person name="Kues U."/>
            <person name="Barry K."/>
            <person name="Hegedus J.C."/>
            <person name="Henrissat B."/>
            <person name="Johnson J."/>
            <person name="Lipzen A."/>
            <person name="Ohm R."/>
            <person name="Nagy I."/>
            <person name="Pangilinan J."/>
            <person name="Yan J."/>
            <person name="Xiong Y."/>
            <person name="Grigoriev I.V."/>
            <person name="Hibbett D.S."/>
            <person name="Nagy L.G."/>
        </authorList>
    </citation>
    <scope>NUCLEOTIDE SEQUENCE [LARGE SCALE GENOMIC DNA]</scope>
    <source>
        <strain evidence="2 3">SZMC22713</strain>
    </source>
</reference>
<feature type="region of interest" description="Disordered" evidence="1">
    <location>
        <begin position="389"/>
        <end position="415"/>
    </location>
</feature>
<evidence type="ECO:0000313" key="2">
    <source>
        <dbReference type="EMBL" id="TDL23975.1"/>
    </source>
</evidence>
<evidence type="ECO:0000256" key="1">
    <source>
        <dbReference type="SAM" id="MobiDB-lite"/>
    </source>
</evidence>
<name>A0A4Y7Q942_9AGAM</name>
<sequence length="568" mass="62386">MPPPPTPSPTLTYPGGVSSYFSDRSTRNGVWIALIATVILSYSSRSHTGIKLHHIVHAIKTTLDVEDWCAPPGLLRATVLKVLCKWPVFFALPLPEGVSEGQQLWRFDVTRVDIVSDEPELRSDMQMLARVTRKRWHWESLSGNPMSLRRILKQLRGPSTATSLTMNRTAPTQDCVELDRSAVDSSQAKKEYGKHARRCSAPAKAGRYSRRPLLAVDINIPSHPAPSEGPRSAPRSPVPPFNPPLANAVVYRVEQRCDAPEVGGGPLPDAPSGSNALALSEIVSPRLGRATTTLVSSPLLPLDPPPHTTAAENTDTSNGATLFLPSPSPDLVVRKASKRRQEDDEEYCLSDDDSASDWSGSIDSESDCTAQDEPTSKLLLSLTRSGSEFGPPIILGGGRSDQPPRHVGPSADDDEVVRVLQKPTASSSKRKLDDSNVERQVVPRQLKRRVTIAEASATAMGRSGRREIEPQVTKTASPILRDTLEDDNEELVLDGLVNILSCPDDPKRVLEERLVWDTFHRELPQIPRKLYSNALSGSRLFSREYRFSSAPGRSSERVLFYGYVRPST</sequence>
<dbReference type="Proteomes" id="UP000294933">
    <property type="component" value="Unassembled WGS sequence"/>
</dbReference>
<gene>
    <name evidence="2" type="ORF">BD410DRAFT_838501</name>
</gene>
<proteinExistence type="predicted"/>
<feature type="region of interest" description="Disordered" evidence="1">
    <location>
        <begin position="296"/>
        <end position="374"/>
    </location>
</feature>
<evidence type="ECO:0000313" key="3">
    <source>
        <dbReference type="Proteomes" id="UP000294933"/>
    </source>
</evidence>
<organism evidence="2 3">
    <name type="scientific">Rickenella mellea</name>
    <dbReference type="NCBI Taxonomy" id="50990"/>
    <lineage>
        <taxon>Eukaryota</taxon>
        <taxon>Fungi</taxon>
        <taxon>Dikarya</taxon>
        <taxon>Basidiomycota</taxon>
        <taxon>Agaricomycotina</taxon>
        <taxon>Agaricomycetes</taxon>
        <taxon>Hymenochaetales</taxon>
        <taxon>Rickenellaceae</taxon>
        <taxon>Rickenella</taxon>
    </lineage>
</organism>
<feature type="compositionally biased region" description="Acidic residues" evidence="1">
    <location>
        <begin position="343"/>
        <end position="355"/>
    </location>
</feature>
<dbReference type="EMBL" id="ML170168">
    <property type="protein sequence ID" value="TDL23975.1"/>
    <property type="molecule type" value="Genomic_DNA"/>
</dbReference>
<keyword evidence="3" id="KW-1185">Reference proteome</keyword>